<feature type="domain" description="Carboxymuconolactone decarboxylase-like" evidence="1">
    <location>
        <begin position="26"/>
        <end position="102"/>
    </location>
</feature>
<dbReference type="KEGG" id="vbl:L21SP4_00050"/>
<dbReference type="STRING" id="1307763.L21SP4_00050"/>
<dbReference type="EMBL" id="CP010904">
    <property type="protein sequence ID" value="AKJ63339.1"/>
    <property type="molecule type" value="Genomic_DNA"/>
</dbReference>
<reference evidence="3" key="1">
    <citation type="submission" date="2015-02" db="EMBL/GenBank/DDBJ databases">
        <title>Description and complete genome sequence of the first cultured representative of the subdivision 5 of the Verrucomicrobia phylum.</title>
        <authorList>
            <person name="Spring S."/>
            <person name="Bunk B."/>
            <person name="Sproer C."/>
            <person name="Klenk H.-P."/>
        </authorList>
    </citation>
    <scope>NUCLEOTIDE SEQUENCE [LARGE SCALE GENOMIC DNA]</scope>
    <source>
        <strain evidence="3">L21-Fru-AB</strain>
    </source>
</reference>
<evidence type="ECO:0000313" key="3">
    <source>
        <dbReference type="Proteomes" id="UP000035268"/>
    </source>
</evidence>
<dbReference type="AlphaFoldDB" id="A0A0G3EGU0"/>
<organism evidence="2 3">
    <name type="scientific">Kiritimatiella glycovorans</name>
    <dbReference type="NCBI Taxonomy" id="1307763"/>
    <lineage>
        <taxon>Bacteria</taxon>
        <taxon>Pseudomonadati</taxon>
        <taxon>Kiritimatiellota</taxon>
        <taxon>Kiritimatiellia</taxon>
        <taxon>Kiritimatiellales</taxon>
        <taxon>Kiritimatiellaceae</taxon>
        <taxon>Kiritimatiella</taxon>
    </lineage>
</organism>
<evidence type="ECO:0000313" key="2">
    <source>
        <dbReference type="EMBL" id="AKJ63339.1"/>
    </source>
</evidence>
<sequence length="114" mass="12432">MSSEEVKKFYQDYKKDMGALKESSSEAMGAMGQLHKALMTEGALSEKQKELIALAIGVAVRCEPCIYLHTRDCLKAGASREEIMEAAQTAVMMQGGPAFTYLPKVLHALEACES</sequence>
<name>A0A0G3EGU0_9BACT</name>
<keyword evidence="2" id="KW-0575">Peroxidase</keyword>
<keyword evidence="2" id="KW-0560">Oxidoreductase</keyword>
<dbReference type="PANTHER" id="PTHR33930:SF2">
    <property type="entry name" value="BLR3452 PROTEIN"/>
    <property type="match status" value="1"/>
</dbReference>
<dbReference type="Gene3D" id="1.20.1290.10">
    <property type="entry name" value="AhpD-like"/>
    <property type="match status" value="1"/>
</dbReference>
<dbReference type="InterPro" id="IPR003779">
    <property type="entry name" value="CMD-like"/>
</dbReference>
<reference evidence="2 3" key="2">
    <citation type="journal article" date="2016" name="ISME J.">
        <title>Characterization of the first cultured representative of Verrucomicrobia subdivision 5 indicates the proposal of a novel phylum.</title>
        <authorList>
            <person name="Spring S."/>
            <person name="Bunk B."/>
            <person name="Sproer C."/>
            <person name="Schumann P."/>
            <person name="Rohde M."/>
            <person name="Tindall B.J."/>
            <person name="Klenk H.P."/>
        </authorList>
    </citation>
    <scope>NUCLEOTIDE SEQUENCE [LARGE SCALE GENOMIC DNA]</scope>
    <source>
        <strain evidence="2 3">L21-Fru-AB</strain>
    </source>
</reference>
<dbReference type="RefSeq" id="WP_074041296.1">
    <property type="nucleotide sequence ID" value="NZ_CP010904.1"/>
</dbReference>
<dbReference type="InterPro" id="IPR004675">
    <property type="entry name" value="AhpD_core"/>
</dbReference>
<proteinExistence type="predicted"/>
<dbReference type="Pfam" id="PF02627">
    <property type="entry name" value="CMD"/>
    <property type="match status" value="1"/>
</dbReference>
<dbReference type="PANTHER" id="PTHR33930">
    <property type="entry name" value="ALKYL HYDROPEROXIDE REDUCTASE AHPD"/>
    <property type="match status" value="1"/>
</dbReference>
<accession>A0A0G3EGU0</accession>
<dbReference type="GO" id="GO:0051920">
    <property type="term" value="F:peroxiredoxin activity"/>
    <property type="evidence" value="ECO:0007669"/>
    <property type="project" value="InterPro"/>
</dbReference>
<dbReference type="OrthoDB" id="9806086at2"/>
<protein>
    <submittedName>
        <fullName evidence="2">Alkylhydroperoxidase/carboxymuconolactone decarboxylase family protein</fullName>
    </submittedName>
</protein>
<evidence type="ECO:0000259" key="1">
    <source>
        <dbReference type="Pfam" id="PF02627"/>
    </source>
</evidence>
<dbReference type="SUPFAM" id="SSF69118">
    <property type="entry name" value="AhpD-like"/>
    <property type="match status" value="1"/>
</dbReference>
<keyword evidence="3" id="KW-1185">Reference proteome</keyword>
<dbReference type="InterPro" id="IPR029032">
    <property type="entry name" value="AhpD-like"/>
</dbReference>
<dbReference type="NCBIfam" id="TIGR00778">
    <property type="entry name" value="ahpD_dom"/>
    <property type="match status" value="1"/>
</dbReference>
<dbReference type="Proteomes" id="UP000035268">
    <property type="component" value="Chromosome"/>
</dbReference>
<gene>
    <name evidence="2" type="ORF">L21SP4_00050</name>
</gene>